<sequence>MTENIWVSGLIGVFGAILGAASTFAFERMWSHSQEKKAQISAGHEAVFAIICAYDALKDYKDRVVDPVADHPIAWLLPPTSLVATPESFSKNLEFLFPDNGNLLHQLALESRRYKTALVAIENHVKFSFSEVQPALEKTGLVSANPSEVMQALGPRITGTAERNWQELCYQIEATSSSLLIALDSLHKVLACEFPEQKFMTVKEKSVPKTLQPN</sequence>
<feature type="transmembrane region" description="Helical" evidence="1">
    <location>
        <begin position="6"/>
        <end position="26"/>
    </location>
</feature>
<comment type="caution">
    <text evidence="2">The sequence shown here is derived from an EMBL/GenBank/DDBJ whole genome shotgun (WGS) entry which is preliminary data.</text>
</comment>
<evidence type="ECO:0000313" key="2">
    <source>
        <dbReference type="EMBL" id="NIA71187.1"/>
    </source>
</evidence>
<keyword evidence="1" id="KW-0472">Membrane</keyword>
<dbReference type="RefSeq" id="WP_167228539.1">
    <property type="nucleotide sequence ID" value="NZ_JAAQPH010000019.1"/>
</dbReference>
<organism evidence="2 3">
    <name type="scientific">Pelagibius litoralis</name>
    <dbReference type="NCBI Taxonomy" id="374515"/>
    <lineage>
        <taxon>Bacteria</taxon>
        <taxon>Pseudomonadati</taxon>
        <taxon>Pseudomonadota</taxon>
        <taxon>Alphaproteobacteria</taxon>
        <taxon>Rhodospirillales</taxon>
        <taxon>Rhodovibrionaceae</taxon>
        <taxon>Pelagibius</taxon>
    </lineage>
</organism>
<gene>
    <name evidence="2" type="ORF">HBA54_21540</name>
</gene>
<evidence type="ECO:0000313" key="3">
    <source>
        <dbReference type="Proteomes" id="UP000761264"/>
    </source>
</evidence>
<proteinExistence type="predicted"/>
<dbReference type="EMBL" id="JAAQPH010000019">
    <property type="protein sequence ID" value="NIA71187.1"/>
    <property type="molecule type" value="Genomic_DNA"/>
</dbReference>
<keyword evidence="3" id="KW-1185">Reference proteome</keyword>
<name>A0A967KBM8_9PROT</name>
<protein>
    <submittedName>
        <fullName evidence="2">Uncharacterized protein</fullName>
    </submittedName>
</protein>
<keyword evidence="1" id="KW-1133">Transmembrane helix</keyword>
<dbReference type="AlphaFoldDB" id="A0A967KBM8"/>
<evidence type="ECO:0000256" key="1">
    <source>
        <dbReference type="SAM" id="Phobius"/>
    </source>
</evidence>
<reference evidence="2" key="1">
    <citation type="submission" date="2020-03" db="EMBL/GenBank/DDBJ databases">
        <title>Genome of Pelagibius litoralis DSM 21314T.</title>
        <authorList>
            <person name="Wang G."/>
        </authorList>
    </citation>
    <scope>NUCLEOTIDE SEQUENCE</scope>
    <source>
        <strain evidence="2">DSM 21314</strain>
    </source>
</reference>
<accession>A0A967KBM8</accession>
<keyword evidence="1" id="KW-0812">Transmembrane</keyword>
<dbReference type="Proteomes" id="UP000761264">
    <property type="component" value="Unassembled WGS sequence"/>
</dbReference>